<dbReference type="AlphaFoldDB" id="A0A086TJX1"/>
<dbReference type="Proteomes" id="UP000243308">
    <property type="component" value="Unassembled WGS sequence"/>
</dbReference>
<feature type="region of interest" description="Disordered" evidence="1">
    <location>
        <begin position="97"/>
        <end position="118"/>
    </location>
</feature>
<proteinExistence type="predicted"/>
<gene>
    <name evidence="2" type="ORF">MVEG_11886</name>
</gene>
<sequence>MKTQYSTPHDKDNHQSVLPDNDIKAIMHSNAKHLILSKKPQNQQTAKPVVDLIHEGYKHLQSASRTRKNMACKCFEKSDMNRHSEYFEQNVEDVCSAQSEMQSKDEINFGSDNGAESD</sequence>
<name>A0A086TJX1_9FUNG</name>
<reference evidence="2 3" key="1">
    <citation type="submission" date="2011-02" db="EMBL/GenBank/DDBJ databases">
        <title>The Genome Sequence of Mortierella verticillata NRRL 6337.</title>
        <authorList>
            <consortium name="The Broad Institute Genome Sequencing Platform"/>
            <person name="Russ C."/>
            <person name="Cuomo C."/>
            <person name="Burger G."/>
            <person name="Gray M.W."/>
            <person name="Holland P.W.H."/>
            <person name="King N."/>
            <person name="Lang F.B.F."/>
            <person name="Roger A.J."/>
            <person name="Ruiz-Trillo I."/>
            <person name="Young S.K."/>
            <person name="Zeng Q."/>
            <person name="Gargeya S."/>
            <person name="Alvarado L."/>
            <person name="Berlin A."/>
            <person name="Chapman S.B."/>
            <person name="Chen Z."/>
            <person name="Freedman E."/>
            <person name="Gellesch M."/>
            <person name="Goldberg J."/>
            <person name="Griggs A."/>
            <person name="Gujja S."/>
            <person name="Heilman E."/>
            <person name="Heiman D."/>
            <person name="Howarth C."/>
            <person name="Mehta T."/>
            <person name="Neiman D."/>
            <person name="Pearson M."/>
            <person name="Roberts A."/>
            <person name="Saif S."/>
            <person name="Shea T."/>
            <person name="Shenoy N."/>
            <person name="Sisk P."/>
            <person name="Stolte C."/>
            <person name="Sykes S."/>
            <person name="White J."/>
            <person name="Yandava C."/>
            <person name="Haas B."/>
            <person name="Nusbaum C."/>
            <person name="Birren B."/>
        </authorList>
    </citation>
    <scope>NUCLEOTIDE SEQUENCE [LARGE SCALE GENOMIC DNA]</scope>
    <source>
        <strain evidence="2 3">NRRL 6337</strain>
    </source>
</reference>
<keyword evidence="3" id="KW-1185">Reference proteome</keyword>
<evidence type="ECO:0000313" key="3">
    <source>
        <dbReference type="Proteomes" id="UP000243308"/>
    </source>
</evidence>
<evidence type="ECO:0000313" key="2">
    <source>
        <dbReference type="EMBL" id="KFH62248.1"/>
    </source>
</evidence>
<accession>A0A086TJX1</accession>
<organism evidence="2 3">
    <name type="scientific">Podila verticillata NRRL 6337</name>
    <dbReference type="NCBI Taxonomy" id="1069443"/>
    <lineage>
        <taxon>Eukaryota</taxon>
        <taxon>Fungi</taxon>
        <taxon>Fungi incertae sedis</taxon>
        <taxon>Mucoromycota</taxon>
        <taxon>Mortierellomycotina</taxon>
        <taxon>Mortierellomycetes</taxon>
        <taxon>Mortierellales</taxon>
        <taxon>Mortierellaceae</taxon>
        <taxon>Podila</taxon>
    </lineage>
</organism>
<protein>
    <submittedName>
        <fullName evidence="2">Uncharacterized protein</fullName>
    </submittedName>
</protein>
<dbReference type="EMBL" id="KN042433">
    <property type="protein sequence ID" value="KFH62248.1"/>
    <property type="molecule type" value="Genomic_DNA"/>
</dbReference>
<evidence type="ECO:0000256" key="1">
    <source>
        <dbReference type="SAM" id="MobiDB-lite"/>
    </source>
</evidence>